<keyword evidence="3" id="KW-0808">Transferase</keyword>
<dbReference type="EC" id="2.3.-.-" evidence="3"/>
<dbReference type="PANTHER" id="PTHR23028:SF53">
    <property type="entry name" value="ACYL_TRANSF_3 DOMAIN-CONTAINING PROTEIN"/>
    <property type="match status" value="1"/>
</dbReference>
<feature type="transmembrane region" description="Helical" evidence="1">
    <location>
        <begin position="176"/>
        <end position="193"/>
    </location>
</feature>
<dbReference type="InterPro" id="IPR002656">
    <property type="entry name" value="Acyl_transf_3_dom"/>
</dbReference>
<dbReference type="GO" id="GO:0016746">
    <property type="term" value="F:acyltransferase activity"/>
    <property type="evidence" value="ECO:0007669"/>
    <property type="project" value="UniProtKB-KW"/>
</dbReference>
<dbReference type="EMBL" id="JAZDRO010000002">
    <property type="protein sequence ID" value="MEE2566091.1"/>
    <property type="molecule type" value="Genomic_DNA"/>
</dbReference>
<accession>A0ABU7LX02</accession>
<feature type="transmembrane region" description="Helical" evidence="1">
    <location>
        <begin position="40"/>
        <end position="60"/>
    </location>
</feature>
<feature type="domain" description="Acyltransferase 3" evidence="2">
    <location>
        <begin position="9"/>
        <end position="310"/>
    </location>
</feature>
<feature type="transmembrane region" description="Helical" evidence="1">
    <location>
        <begin position="274"/>
        <end position="296"/>
    </location>
</feature>
<feature type="transmembrane region" description="Helical" evidence="1">
    <location>
        <begin position="238"/>
        <end position="267"/>
    </location>
</feature>
<feature type="transmembrane region" description="Helical" evidence="1">
    <location>
        <begin position="302"/>
        <end position="322"/>
    </location>
</feature>
<dbReference type="PANTHER" id="PTHR23028">
    <property type="entry name" value="ACETYLTRANSFERASE"/>
    <property type="match status" value="1"/>
</dbReference>
<evidence type="ECO:0000256" key="1">
    <source>
        <dbReference type="SAM" id="Phobius"/>
    </source>
</evidence>
<protein>
    <submittedName>
        <fullName evidence="3">Acyltransferase</fullName>
        <ecNumber evidence="3">2.3.-.-</ecNumber>
    </submittedName>
</protein>
<evidence type="ECO:0000313" key="3">
    <source>
        <dbReference type="EMBL" id="MEE2566091.1"/>
    </source>
</evidence>
<dbReference type="Pfam" id="PF01757">
    <property type="entry name" value="Acyl_transf_3"/>
    <property type="match status" value="1"/>
</dbReference>
<dbReference type="Proteomes" id="UP001310692">
    <property type="component" value="Unassembled WGS sequence"/>
</dbReference>
<gene>
    <name evidence="3" type="ORF">V0U35_05305</name>
</gene>
<sequence>MGSARHNIDALDGLRGLAALMVMVSHMSGFGHFFEARGTGQNGVMLFFVLSGFLMAYLYCGDKRTDNEWTDYAFRRVFRVYPLYFAVVTGVILFSLAGSSHFFGQITLADYWHLVTLRSGFSVFWTIPVEMKFYLVLPVVIVLARLFRPGPDRLLLFMAFLVFAFAIYRVPENTSLLRGIPFFAAGMLAGVLHRHLGTIAGDARWLRILATVLTPLLLLAGFFTLPPLSAVTGWVNPIWYAPVLFAGLYAALTLGVANAAGPVAWIFSNPISRYVGQISFAVYLLHMPVLAAVSRLDVAPPAAFALDVVLVIGLASAAHFVIERPMRNVGYALSARFR</sequence>
<keyword evidence="4" id="KW-1185">Reference proteome</keyword>
<feature type="transmembrane region" description="Helical" evidence="1">
    <location>
        <begin position="81"/>
        <end position="103"/>
    </location>
</feature>
<name>A0ABU7LX02_9PROT</name>
<feature type="transmembrane region" description="Helical" evidence="1">
    <location>
        <begin position="123"/>
        <end position="147"/>
    </location>
</feature>
<proteinExistence type="predicted"/>
<keyword evidence="1" id="KW-1133">Transmembrane helix</keyword>
<evidence type="ECO:0000313" key="4">
    <source>
        <dbReference type="Proteomes" id="UP001310692"/>
    </source>
</evidence>
<evidence type="ECO:0000259" key="2">
    <source>
        <dbReference type="Pfam" id="PF01757"/>
    </source>
</evidence>
<keyword evidence="3" id="KW-0012">Acyltransferase</keyword>
<reference evidence="3 4" key="1">
    <citation type="submission" date="2024-01" db="EMBL/GenBank/DDBJ databases">
        <title>Hyphobacterium bacterium isolated from marine sediment.</title>
        <authorList>
            <person name="Zhao S."/>
        </authorList>
    </citation>
    <scope>NUCLEOTIDE SEQUENCE [LARGE SCALE GENOMIC DNA]</scope>
    <source>
        <strain evidence="3 4">Y60-23</strain>
    </source>
</reference>
<feature type="transmembrane region" description="Helical" evidence="1">
    <location>
        <begin position="205"/>
        <end position="226"/>
    </location>
</feature>
<organism evidence="3 4">
    <name type="scientific">Hyphobacterium marinum</name>
    <dbReference type="NCBI Taxonomy" id="3116574"/>
    <lineage>
        <taxon>Bacteria</taxon>
        <taxon>Pseudomonadati</taxon>
        <taxon>Pseudomonadota</taxon>
        <taxon>Alphaproteobacteria</taxon>
        <taxon>Maricaulales</taxon>
        <taxon>Maricaulaceae</taxon>
        <taxon>Hyphobacterium</taxon>
    </lineage>
</organism>
<keyword evidence="1" id="KW-0812">Transmembrane</keyword>
<feature type="transmembrane region" description="Helical" evidence="1">
    <location>
        <begin position="12"/>
        <end position="34"/>
    </location>
</feature>
<dbReference type="InterPro" id="IPR050879">
    <property type="entry name" value="Acyltransferase_3"/>
</dbReference>
<keyword evidence="1" id="KW-0472">Membrane</keyword>
<comment type="caution">
    <text evidence="3">The sequence shown here is derived from an EMBL/GenBank/DDBJ whole genome shotgun (WGS) entry which is preliminary data.</text>
</comment>
<dbReference type="RefSeq" id="WP_330195632.1">
    <property type="nucleotide sequence ID" value="NZ_JAZDRO010000002.1"/>
</dbReference>
<feature type="transmembrane region" description="Helical" evidence="1">
    <location>
        <begin position="154"/>
        <end position="170"/>
    </location>
</feature>